<dbReference type="AlphaFoldDB" id="A0A9D2SBZ9"/>
<dbReference type="Proteomes" id="UP000823921">
    <property type="component" value="Unassembled WGS sequence"/>
</dbReference>
<evidence type="ECO:0000313" key="4">
    <source>
        <dbReference type="Proteomes" id="UP000823921"/>
    </source>
</evidence>
<evidence type="ECO:0000259" key="2">
    <source>
        <dbReference type="SMART" id="SM00899"/>
    </source>
</evidence>
<evidence type="ECO:0000313" key="3">
    <source>
        <dbReference type="EMBL" id="HJB81111.1"/>
    </source>
</evidence>
<dbReference type="InterPro" id="IPR038157">
    <property type="entry name" value="FeoA_core_dom"/>
</dbReference>
<sequence length="80" mass="8469">MSTITLDALRVGQWGEVAEVLTEPAMRRRLLDLGLVPGTAVSCTAVSPAGDPAAYLIRGAVIALRRRDARGVRLAGAPWD</sequence>
<comment type="caution">
    <text evidence="3">The sequence shown here is derived from an EMBL/GenBank/DDBJ whole genome shotgun (WGS) entry which is preliminary data.</text>
</comment>
<reference evidence="3" key="1">
    <citation type="journal article" date="2021" name="PeerJ">
        <title>Extensive microbial diversity within the chicken gut microbiome revealed by metagenomics and culture.</title>
        <authorList>
            <person name="Gilroy R."/>
            <person name="Ravi A."/>
            <person name="Getino M."/>
            <person name="Pursley I."/>
            <person name="Horton D.L."/>
            <person name="Alikhan N.F."/>
            <person name="Baker D."/>
            <person name="Gharbi K."/>
            <person name="Hall N."/>
            <person name="Watson M."/>
            <person name="Adriaenssens E.M."/>
            <person name="Foster-Nyarko E."/>
            <person name="Jarju S."/>
            <person name="Secka A."/>
            <person name="Antonio M."/>
            <person name="Oren A."/>
            <person name="Chaudhuri R.R."/>
            <person name="La Ragione R."/>
            <person name="Hildebrand F."/>
            <person name="Pallen M.J."/>
        </authorList>
    </citation>
    <scope>NUCLEOTIDE SEQUENCE</scope>
    <source>
        <strain evidence="3">CHK192-8294</strain>
    </source>
</reference>
<keyword evidence="1" id="KW-0408">Iron</keyword>
<dbReference type="InterPro" id="IPR008988">
    <property type="entry name" value="Transcriptional_repressor_C"/>
</dbReference>
<dbReference type="PANTHER" id="PTHR42954:SF2">
    <property type="entry name" value="FE(2+) TRANSPORT PROTEIN A"/>
    <property type="match status" value="1"/>
</dbReference>
<name>A0A9D2SBZ9_9FIRM</name>
<dbReference type="Pfam" id="PF04023">
    <property type="entry name" value="FeoA"/>
    <property type="match status" value="1"/>
</dbReference>
<evidence type="ECO:0000256" key="1">
    <source>
        <dbReference type="ARBA" id="ARBA00023004"/>
    </source>
</evidence>
<dbReference type="InterPro" id="IPR052713">
    <property type="entry name" value="FeoA"/>
</dbReference>
<gene>
    <name evidence="3" type="ORF">H9712_08995</name>
</gene>
<reference evidence="3" key="2">
    <citation type="submission" date="2021-04" db="EMBL/GenBank/DDBJ databases">
        <authorList>
            <person name="Gilroy R."/>
        </authorList>
    </citation>
    <scope>NUCLEOTIDE SEQUENCE</scope>
    <source>
        <strain evidence="3">CHK192-8294</strain>
    </source>
</reference>
<accession>A0A9D2SBZ9</accession>
<dbReference type="EMBL" id="DWXO01000084">
    <property type="protein sequence ID" value="HJB81111.1"/>
    <property type="molecule type" value="Genomic_DNA"/>
</dbReference>
<feature type="domain" description="Ferrous iron transporter FeoA-like" evidence="2">
    <location>
        <begin position="4"/>
        <end position="76"/>
    </location>
</feature>
<dbReference type="PANTHER" id="PTHR42954">
    <property type="entry name" value="FE(2+) TRANSPORT PROTEIN A"/>
    <property type="match status" value="1"/>
</dbReference>
<dbReference type="InterPro" id="IPR007167">
    <property type="entry name" value="Fe-transptr_FeoA-like"/>
</dbReference>
<dbReference type="Gene3D" id="2.30.30.90">
    <property type="match status" value="1"/>
</dbReference>
<dbReference type="SUPFAM" id="SSF50037">
    <property type="entry name" value="C-terminal domain of transcriptional repressors"/>
    <property type="match status" value="1"/>
</dbReference>
<organism evidence="3 4">
    <name type="scientific">Candidatus Flavonifractor intestinigallinarum</name>
    <dbReference type="NCBI Taxonomy" id="2838586"/>
    <lineage>
        <taxon>Bacteria</taxon>
        <taxon>Bacillati</taxon>
        <taxon>Bacillota</taxon>
        <taxon>Clostridia</taxon>
        <taxon>Eubacteriales</taxon>
        <taxon>Oscillospiraceae</taxon>
        <taxon>Flavonifractor</taxon>
    </lineage>
</organism>
<protein>
    <submittedName>
        <fullName evidence="3">Ferrous iron transport protein A</fullName>
    </submittedName>
</protein>
<dbReference type="SMART" id="SM00899">
    <property type="entry name" value="FeoA"/>
    <property type="match status" value="1"/>
</dbReference>
<proteinExistence type="predicted"/>
<dbReference type="GO" id="GO:0046914">
    <property type="term" value="F:transition metal ion binding"/>
    <property type="evidence" value="ECO:0007669"/>
    <property type="project" value="InterPro"/>
</dbReference>